<organism evidence="2 3">
    <name type="scientific">Acidaminococcus fermentans</name>
    <dbReference type="NCBI Taxonomy" id="905"/>
    <lineage>
        <taxon>Bacteria</taxon>
        <taxon>Bacillati</taxon>
        <taxon>Bacillota</taxon>
        <taxon>Negativicutes</taxon>
        <taxon>Acidaminococcales</taxon>
        <taxon>Acidaminococcaceae</taxon>
        <taxon>Acidaminococcus</taxon>
    </lineage>
</organism>
<dbReference type="EMBL" id="FNOP01000011">
    <property type="protein sequence ID" value="SDX04857.1"/>
    <property type="molecule type" value="Genomic_DNA"/>
</dbReference>
<gene>
    <name evidence="2" type="ORF">SAMN05216495_11153</name>
</gene>
<dbReference type="SUPFAM" id="SSF51338">
    <property type="entry name" value="Composite domain of metallo-dependent hydrolases"/>
    <property type="match status" value="1"/>
</dbReference>
<dbReference type="PANTHER" id="PTHR43135">
    <property type="entry name" value="ALPHA-D-RIBOSE 1-METHYLPHOSPHONATE 5-TRIPHOSPHATE DIPHOSPHATASE"/>
    <property type="match status" value="1"/>
</dbReference>
<proteinExistence type="predicted"/>
<dbReference type="InterPro" id="IPR051781">
    <property type="entry name" value="Metallo-dep_Hydrolase"/>
</dbReference>
<evidence type="ECO:0000259" key="1">
    <source>
        <dbReference type="Pfam" id="PF01979"/>
    </source>
</evidence>
<feature type="domain" description="Amidohydrolase-related" evidence="1">
    <location>
        <begin position="303"/>
        <end position="364"/>
    </location>
</feature>
<evidence type="ECO:0000313" key="3">
    <source>
        <dbReference type="Proteomes" id="UP000182379"/>
    </source>
</evidence>
<evidence type="ECO:0000313" key="2">
    <source>
        <dbReference type="EMBL" id="SDX04857.1"/>
    </source>
</evidence>
<dbReference type="Gene3D" id="3.20.20.140">
    <property type="entry name" value="Metal-dependent hydrolases"/>
    <property type="match status" value="1"/>
</dbReference>
<comment type="caution">
    <text evidence="2">The sequence shown here is derived from an EMBL/GenBank/DDBJ whole genome shotgun (WGS) entry which is preliminary data.</text>
</comment>
<dbReference type="InterPro" id="IPR032466">
    <property type="entry name" value="Metal_Hydrolase"/>
</dbReference>
<dbReference type="RefSeq" id="WP_074706734.1">
    <property type="nucleotide sequence ID" value="NZ_FNOP01000011.1"/>
</dbReference>
<dbReference type="PANTHER" id="PTHR43135:SF3">
    <property type="entry name" value="ALPHA-D-RIBOSE 1-METHYLPHOSPHONATE 5-TRIPHOSPHATE DIPHOSPHATASE"/>
    <property type="match status" value="1"/>
</dbReference>
<sequence>MLIRNANLLNPGTERGIYDILIREGKIARIAPHIEAEEDVELDVQEMYVTPGLVDAHTHLGLKADSQGEFYADHNEKKSILSPEMRAIDAINPQNVNFEEARKAGITTCASGPGSLNVIGGQYACIKTLGHIVDDMVLDPYFAMKCALGENPKKGYETTRMGIAATLRNFLFQAKAYAEDPNHKFDMKLEPMVPVIRGEKALKIHCHEAIDIVTAVRICDEFHLKFTLDHVTCGAEVLDFLQKRPEIPLLLGPTLGHRGKVELHGKSFENVVKLAEGRDVCLITDAPVIPLEYLPVCAGLAIAKGMPYERALEAVTINPARVMGVEDRVGNLAPGKDADLVIWKDKPFVVIQDPVAVFIEGKRV</sequence>
<dbReference type="Proteomes" id="UP000182379">
    <property type="component" value="Unassembled WGS sequence"/>
</dbReference>
<dbReference type="InterPro" id="IPR011059">
    <property type="entry name" value="Metal-dep_hydrolase_composite"/>
</dbReference>
<accession>A0A1H2YI46</accession>
<dbReference type="GO" id="GO:0016810">
    <property type="term" value="F:hydrolase activity, acting on carbon-nitrogen (but not peptide) bonds"/>
    <property type="evidence" value="ECO:0007669"/>
    <property type="project" value="InterPro"/>
</dbReference>
<protein>
    <submittedName>
        <fullName evidence="2">Imidazolonepropionase</fullName>
    </submittedName>
</protein>
<dbReference type="AlphaFoldDB" id="A0A1H2YI46"/>
<reference evidence="2 3" key="1">
    <citation type="submission" date="2016-10" db="EMBL/GenBank/DDBJ databases">
        <authorList>
            <person name="Varghese N."/>
            <person name="Submissions S."/>
        </authorList>
    </citation>
    <scope>NUCLEOTIDE SEQUENCE [LARGE SCALE GENOMIC DNA]</scope>
    <source>
        <strain evidence="2 3">WCC6</strain>
    </source>
</reference>
<name>A0A1H2YI46_ACIFE</name>
<dbReference type="InterPro" id="IPR006680">
    <property type="entry name" value="Amidohydro-rel"/>
</dbReference>
<dbReference type="Pfam" id="PF01979">
    <property type="entry name" value="Amidohydro_1"/>
    <property type="match status" value="1"/>
</dbReference>
<dbReference type="SUPFAM" id="SSF51556">
    <property type="entry name" value="Metallo-dependent hydrolases"/>
    <property type="match status" value="1"/>
</dbReference>